<keyword evidence="1" id="KW-0732">Signal</keyword>
<feature type="signal peptide" evidence="1">
    <location>
        <begin position="1"/>
        <end position="23"/>
    </location>
</feature>
<dbReference type="Pfam" id="PF13860">
    <property type="entry name" value="FlgD_ig"/>
    <property type="match status" value="1"/>
</dbReference>
<reference evidence="3" key="2">
    <citation type="journal article" date="2021" name="Microbiome">
        <title>Successional dynamics and alternative stable states in a saline activated sludge microbial community over 9 years.</title>
        <authorList>
            <person name="Wang Y."/>
            <person name="Ye J."/>
            <person name="Ju F."/>
            <person name="Liu L."/>
            <person name="Boyd J.A."/>
            <person name="Deng Y."/>
            <person name="Parks D.H."/>
            <person name="Jiang X."/>
            <person name="Yin X."/>
            <person name="Woodcroft B.J."/>
            <person name="Tyson G.W."/>
            <person name="Hugenholtz P."/>
            <person name="Polz M.F."/>
            <person name="Zhang T."/>
        </authorList>
    </citation>
    <scope>NUCLEOTIDE SEQUENCE</scope>
    <source>
        <strain evidence="3">HKST-UBA02</strain>
    </source>
</reference>
<evidence type="ECO:0000259" key="2">
    <source>
        <dbReference type="Pfam" id="PF13860"/>
    </source>
</evidence>
<protein>
    <recommendedName>
        <fullName evidence="2">FlgD/Vpr Ig-like domain-containing protein</fullName>
    </recommendedName>
</protein>
<feature type="domain" description="FlgD/Vpr Ig-like" evidence="2">
    <location>
        <begin position="147"/>
        <end position="196"/>
    </location>
</feature>
<evidence type="ECO:0000256" key="1">
    <source>
        <dbReference type="SAM" id="SignalP"/>
    </source>
</evidence>
<sequence length="211" mass="23342">MRVVRNALFALIVAVVGASTADAQELRATYDGRIVKVELDGTYPQYIVQRADGAEAGFATLEHSLTGCTERCTYIDLEAEIDAYYQYRILVEMPDGEERTFGPVGFTIDAKRGMILSSKGAPNPMRGETTISWTVPATIAHRSEVPTRVAIFDPTGREVRTLWEAYSPLGIYQVDWDGTDSRGTPVPTGTYFYRVQVGPADEVGRLVVLRR</sequence>
<evidence type="ECO:0000313" key="4">
    <source>
        <dbReference type="Proteomes" id="UP000739538"/>
    </source>
</evidence>
<gene>
    <name evidence="3" type="ORF">KDA27_14645</name>
</gene>
<proteinExistence type="predicted"/>
<evidence type="ECO:0000313" key="3">
    <source>
        <dbReference type="EMBL" id="MCA9757040.1"/>
    </source>
</evidence>
<dbReference type="InterPro" id="IPR025965">
    <property type="entry name" value="FlgD/Vpr_Ig-like"/>
</dbReference>
<reference evidence="3" key="1">
    <citation type="submission" date="2020-04" db="EMBL/GenBank/DDBJ databases">
        <authorList>
            <person name="Zhang T."/>
        </authorList>
    </citation>
    <scope>NUCLEOTIDE SEQUENCE</scope>
    <source>
        <strain evidence="3">HKST-UBA02</strain>
    </source>
</reference>
<dbReference type="Proteomes" id="UP000739538">
    <property type="component" value="Unassembled WGS sequence"/>
</dbReference>
<dbReference type="Gene3D" id="2.60.40.4070">
    <property type="match status" value="1"/>
</dbReference>
<dbReference type="AlphaFoldDB" id="A0A956SE08"/>
<comment type="caution">
    <text evidence="3">The sequence shown here is derived from an EMBL/GenBank/DDBJ whole genome shotgun (WGS) entry which is preliminary data.</text>
</comment>
<dbReference type="EMBL" id="JAGQHS010000078">
    <property type="protein sequence ID" value="MCA9757040.1"/>
    <property type="molecule type" value="Genomic_DNA"/>
</dbReference>
<accession>A0A956SE08</accession>
<name>A0A956SE08_UNCEI</name>
<organism evidence="3 4">
    <name type="scientific">Eiseniibacteriota bacterium</name>
    <dbReference type="NCBI Taxonomy" id="2212470"/>
    <lineage>
        <taxon>Bacteria</taxon>
        <taxon>Candidatus Eiseniibacteriota</taxon>
    </lineage>
</organism>
<feature type="chain" id="PRO_5038063707" description="FlgD/Vpr Ig-like domain-containing protein" evidence="1">
    <location>
        <begin position="24"/>
        <end position="211"/>
    </location>
</feature>